<keyword evidence="2" id="KW-1185">Reference proteome</keyword>
<protein>
    <submittedName>
        <fullName evidence="1">Major facilitator superfamily like protein</fullName>
    </submittedName>
</protein>
<organism evidence="1 2">
    <name type="scientific">Aduncisulcus paluster</name>
    <dbReference type="NCBI Taxonomy" id="2918883"/>
    <lineage>
        <taxon>Eukaryota</taxon>
        <taxon>Metamonada</taxon>
        <taxon>Carpediemonas-like organisms</taxon>
        <taxon>Aduncisulcus</taxon>
    </lineage>
</organism>
<dbReference type="Gene3D" id="3.80.10.10">
    <property type="entry name" value="Ribonuclease Inhibitor"/>
    <property type="match status" value="2"/>
</dbReference>
<proteinExistence type="predicted"/>
<evidence type="ECO:0000313" key="2">
    <source>
        <dbReference type="Proteomes" id="UP001057375"/>
    </source>
</evidence>
<dbReference type="InterPro" id="IPR050637">
    <property type="entry name" value="NLRP_innate_immun_reg"/>
</dbReference>
<dbReference type="Pfam" id="PF13516">
    <property type="entry name" value="LRR_6"/>
    <property type="match status" value="1"/>
</dbReference>
<gene>
    <name evidence="1" type="ORF">ADUPG1_006561</name>
</gene>
<dbReference type="PANTHER" id="PTHR45690">
    <property type="entry name" value="NACHT, LRR AND PYD DOMAINS-CONTAINING PROTEIN 12"/>
    <property type="match status" value="1"/>
</dbReference>
<reference evidence="1" key="1">
    <citation type="submission" date="2022-03" db="EMBL/GenBank/DDBJ databases">
        <title>Draft genome sequence of Aduncisulcus paluster, a free-living microaerophilic Fornicata.</title>
        <authorList>
            <person name="Yuyama I."/>
            <person name="Kume K."/>
            <person name="Tamura T."/>
            <person name="Inagaki Y."/>
            <person name="Hashimoto T."/>
        </authorList>
    </citation>
    <scope>NUCLEOTIDE SEQUENCE</scope>
    <source>
        <strain evidence="1">NY0171</strain>
    </source>
</reference>
<feature type="non-terminal residue" evidence="1">
    <location>
        <position position="334"/>
    </location>
</feature>
<comment type="caution">
    <text evidence="1">The sequence shown here is derived from an EMBL/GenBank/DDBJ whole genome shotgun (WGS) entry which is preliminary data.</text>
</comment>
<name>A0ABQ5KKF1_9EUKA</name>
<dbReference type="InterPro" id="IPR032675">
    <property type="entry name" value="LRR_dom_sf"/>
</dbReference>
<dbReference type="Proteomes" id="UP001057375">
    <property type="component" value="Unassembled WGS sequence"/>
</dbReference>
<dbReference type="EMBL" id="BQXS01009981">
    <property type="protein sequence ID" value="GKT32391.1"/>
    <property type="molecule type" value="Genomic_DNA"/>
</dbReference>
<evidence type="ECO:0000313" key="1">
    <source>
        <dbReference type="EMBL" id="GKT32391.1"/>
    </source>
</evidence>
<dbReference type="PANTHER" id="PTHR45690:SF4">
    <property type="entry name" value="NACHT, LRR AND PYD DOMAINS-CONTAINING PROTEIN 10"/>
    <property type="match status" value="1"/>
</dbReference>
<dbReference type="SUPFAM" id="SSF52047">
    <property type="entry name" value="RNI-like"/>
    <property type="match status" value="1"/>
</dbReference>
<sequence>MSYFQSSMGRSTDLSKEIDVDLEDIDIDFDRIIHIIEDETQTVLSLENLFVTPYLWAKFEFHLNQFENLETLCISGNELDERAAHVVAKLLHNNHGIKRLEMKNMNLLPSICRIIAPSFGDLYSIEELDLSMNPEMGSEGFTLICYHLSHVKNIKKFSLSYCSITFKGWEVFSSICLDHFYSLEHIDLSNNVQLSSASSGEEKGGFFQLFSVLCKLKHVQTINLSGTPIFEQEEISPKINIKEGFQGMNAHSILLNRTMLDPRTCSYLSCLLEGCTNLQTLELNENYIQDEGCLNLFPYAMMYVEQGTDGIPISIKDISRKSGASPSSLSARST</sequence>
<dbReference type="InterPro" id="IPR001611">
    <property type="entry name" value="Leu-rich_rpt"/>
</dbReference>
<accession>A0ABQ5KKF1</accession>